<feature type="region of interest" description="Disordered" evidence="2">
    <location>
        <begin position="280"/>
        <end position="300"/>
    </location>
</feature>
<evidence type="ECO:0000256" key="3">
    <source>
        <dbReference type="SAM" id="SignalP"/>
    </source>
</evidence>
<protein>
    <submittedName>
        <fullName evidence="5">Alpha/beta hydrolase</fullName>
    </submittedName>
</protein>
<sequence length="300" mass="32566">MRALAILPAILLLAGCHATFFGAVNALEPGAHVVAHRDNVFDATEKLSLDVYTPAHADHAPVVVYFYGGDWTTGKRQWYRWMGEALAAQGMVAMIPDYRHAPAVRMDGFLHDGADAVRWARDHAAEFGGDPSRLFVMGHSAGGHIAAMLATDKQWLGTVGMKPRDLAGFIGVAGAYDFLPLDEPRYVAMFGDTPAEQAKSQPINFVDGDEPPALLLQGEEDTEVFPSEAISMEGLYRQMGEPVALKLYPGLGHESLVFALGPLHRKATVMQDVATFVRRQSATSRTTETSHAAPDLQEPL</sequence>
<dbReference type="Pfam" id="PF20434">
    <property type="entry name" value="BD-FAE"/>
    <property type="match status" value="1"/>
</dbReference>
<dbReference type="PROSITE" id="PS51257">
    <property type="entry name" value="PROKAR_LIPOPROTEIN"/>
    <property type="match status" value="1"/>
</dbReference>
<comment type="caution">
    <text evidence="5">The sequence shown here is derived from an EMBL/GenBank/DDBJ whole genome shotgun (WGS) entry which is preliminary data.</text>
</comment>
<feature type="signal peptide" evidence="3">
    <location>
        <begin position="1"/>
        <end position="26"/>
    </location>
</feature>
<evidence type="ECO:0000313" key="6">
    <source>
        <dbReference type="Proteomes" id="UP001429601"/>
    </source>
</evidence>
<evidence type="ECO:0000313" key="5">
    <source>
        <dbReference type="EMBL" id="NID05508.1"/>
    </source>
</evidence>
<dbReference type="PANTHER" id="PTHR48081">
    <property type="entry name" value="AB HYDROLASE SUPERFAMILY PROTEIN C4A8.06C"/>
    <property type="match status" value="1"/>
</dbReference>
<dbReference type="Gene3D" id="3.40.50.1820">
    <property type="entry name" value="alpha/beta hydrolase"/>
    <property type="match status" value="1"/>
</dbReference>
<dbReference type="RefSeq" id="WP_167126189.1">
    <property type="nucleotide sequence ID" value="NZ_JAAQQR010000004.1"/>
</dbReference>
<feature type="compositionally biased region" description="Polar residues" evidence="2">
    <location>
        <begin position="280"/>
        <end position="290"/>
    </location>
</feature>
<gene>
    <name evidence="5" type="ORF">HBF26_11470</name>
</gene>
<proteinExistence type="predicted"/>
<dbReference type="InterPro" id="IPR019826">
    <property type="entry name" value="Carboxylesterase_B_AS"/>
</dbReference>
<reference evidence="5 6" key="1">
    <citation type="journal article" date="2011" name="Curr. Microbiol.">
        <title>Luteibacter jiangsuensis sp. nov.: a methamidophos-degrading bacterium isolated from a methamidophos-manufacturing factory.</title>
        <authorList>
            <person name="Wang L."/>
            <person name="Wang G.L."/>
            <person name="Li S.P."/>
            <person name="Jiang J.D."/>
        </authorList>
    </citation>
    <scope>NUCLEOTIDE SEQUENCE [LARGE SCALE GENOMIC DNA]</scope>
    <source>
        <strain evidence="5 6">CGMCC 1.10133</strain>
    </source>
</reference>
<accession>A0ABX0Q562</accession>
<feature type="chain" id="PRO_5047504636" evidence="3">
    <location>
        <begin position="27"/>
        <end position="300"/>
    </location>
</feature>
<name>A0ABX0Q562_9GAMM</name>
<keyword evidence="1 5" id="KW-0378">Hydrolase</keyword>
<dbReference type="SUPFAM" id="SSF53474">
    <property type="entry name" value="alpha/beta-Hydrolases"/>
    <property type="match status" value="1"/>
</dbReference>
<organism evidence="5 6">
    <name type="scientific">Luteibacter jiangsuensis</name>
    <dbReference type="NCBI Taxonomy" id="637577"/>
    <lineage>
        <taxon>Bacteria</taxon>
        <taxon>Pseudomonadati</taxon>
        <taxon>Pseudomonadota</taxon>
        <taxon>Gammaproteobacteria</taxon>
        <taxon>Lysobacterales</taxon>
        <taxon>Rhodanobacteraceae</taxon>
        <taxon>Luteibacter</taxon>
    </lineage>
</organism>
<dbReference type="GO" id="GO:0016787">
    <property type="term" value="F:hydrolase activity"/>
    <property type="evidence" value="ECO:0007669"/>
    <property type="project" value="UniProtKB-KW"/>
</dbReference>
<evidence type="ECO:0000256" key="1">
    <source>
        <dbReference type="ARBA" id="ARBA00022801"/>
    </source>
</evidence>
<dbReference type="PANTHER" id="PTHR48081:SF9">
    <property type="entry name" value="CARBOXYLESTERASE"/>
    <property type="match status" value="1"/>
</dbReference>
<evidence type="ECO:0000256" key="2">
    <source>
        <dbReference type="SAM" id="MobiDB-lite"/>
    </source>
</evidence>
<dbReference type="InterPro" id="IPR049492">
    <property type="entry name" value="BD-FAE-like_dom"/>
</dbReference>
<keyword evidence="3" id="KW-0732">Signal</keyword>
<keyword evidence="6" id="KW-1185">Reference proteome</keyword>
<feature type="domain" description="BD-FAE-like" evidence="4">
    <location>
        <begin position="49"/>
        <end position="229"/>
    </location>
</feature>
<evidence type="ECO:0000259" key="4">
    <source>
        <dbReference type="Pfam" id="PF20434"/>
    </source>
</evidence>
<dbReference type="Proteomes" id="UP001429601">
    <property type="component" value="Unassembled WGS sequence"/>
</dbReference>
<dbReference type="InterPro" id="IPR029058">
    <property type="entry name" value="AB_hydrolase_fold"/>
</dbReference>
<dbReference type="PROSITE" id="PS00122">
    <property type="entry name" value="CARBOXYLESTERASE_B_1"/>
    <property type="match status" value="1"/>
</dbReference>
<dbReference type="EMBL" id="JAAQQR010000004">
    <property type="protein sequence ID" value="NID05508.1"/>
    <property type="molecule type" value="Genomic_DNA"/>
</dbReference>
<dbReference type="InterPro" id="IPR050300">
    <property type="entry name" value="GDXG_lipolytic_enzyme"/>
</dbReference>